<dbReference type="RefSeq" id="WP_088399230.1">
    <property type="nucleotide sequence ID" value="NZ_JAZGZP010000004.1"/>
</dbReference>
<keyword evidence="2" id="KW-1185">Reference proteome</keyword>
<organism evidence="1 2">
    <name type="scientific">Flavobacterium oreochromis</name>
    <dbReference type="NCBI Taxonomy" id="2906078"/>
    <lineage>
        <taxon>Bacteria</taxon>
        <taxon>Pseudomonadati</taxon>
        <taxon>Bacteroidota</taxon>
        <taxon>Flavobacteriia</taxon>
        <taxon>Flavobacteriales</taxon>
        <taxon>Flavobacteriaceae</taxon>
        <taxon>Flavobacterium</taxon>
    </lineage>
</organism>
<accession>A0ABW8P614</accession>
<evidence type="ECO:0000313" key="2">
    <source>
        <dbReference type="Proteomes" id="UP001621706"/>
    </source>
</evidence>
<dbReference type="EMBL" id="JAZGZP010000004">
    <property type="protein sequence ID" value="MFK6999978.1"/>
    <property type="molecule type" value="Genomic_DNA"/>
</dbReference>
<evidence type="ECO:0000313" key="1">
    <source>
        <dbReference type="EMBL" id="MFK6999978.1"/>
    </source>
</evidence>
<name>A0ABW8P614_9FLAO</name>
<protein>
    <recommendedName>
        <fullName evidence="3">3-oxoacyl-ACP synthase</fullName>
    </recommendedName>
</protein>
<gene>
    <name evidence="1" type="ORF">V3I07_03605</name>
</gene>
<proteinExistence type="predicted"/>
<reference evidence="1 2" key="1">
    <citation type="submission" date="2024-02" db="EMBL/GenBank/DDBJ databases">
        <title>Comparative Genomic Analysis of Flavobacterium Species Causing Columnaris Disease of Freshwater Fish in Thailand: Insights into Virulence and Resistance Mechanisms.</title>
        <authorList>
            <person name="Nguyen D."/>
            <person name="Chokmangmeepisarn P."/>
            <person name="Khianchaikhan K."/>
            <person name="Morishita M."/>
            <person name="Bunnoy A."/>
            <person name="Rodkhum C."/>
        </authorList>
    </citation>
    <scope>NUCLEOTIDE SEQUENCE [LARGE SCALE GENOMIC DNA]</scope>
    <source>
        <strain evidence="1 2">CNRT2201</strain>
    </source>
</reference>
<evidence type="ECO:0008006" key="3">
    <source>
        <dbReference type="Google" id="ProtNLM"/>
    </source>
</evidence>
<dbReference type="Proteomes" id="UP001621706">
    <property type="component" value="Unassembled WGS sequence"/>
</dbReference>
<comment type="caution">
    <text evidence="1">The sequence shown here is derived from an EMBL/GenBank/DDBJ whole genome shotgun (WGS) entry which is preliminary data.</text>
</comment>
<sequence length="147" mass="17219">MNKKELKKFLIENETYHIHNSEQNLIDFVKGTMLNRYDVIDQDDQSHHRQEEQLRKKLDFQVHEHEHHLEEIKALSFEKSTKVEPGAVIKVNDNYMVIATADGKFNFNGKEFLSISSKAPIYQCIMGKKKGDTCNFNGNNFIINEIY</sequence>